<dbReference type="PIRSF" id="PIRSF001296">
    <property type="entry name" value="K_ATPase_KdpC"/>
    <property type="match status" value="1"/>
</dbReference>
<dbReference type="Pfam" id="PF02669">
    <property type="entry name" value="KdpC"/>
    <property type="match status" value="1"/>
</dbReference>
<keyword evidence="3 11" id="KW-0633">Potassium transport</keyword>
<feature type="transmembrane region" description="Helical" evidence="11">
    <location>
        <begin position="20"/>
        <end position="42"/>
    </location>
</feature>
<comment type="subcellular location">
    <subcellularLocation>
        <location evidence="11">Cell inner membrane</location>
        <topology evidence="11">Single-pass membrane protein</topology>
    </subcellularLocation>
</comment>
<evidence type="ECO:0000313" key="12">
    <source>
        <dbReference type="EMBL" id="VVN93308.1"/>
    </source>
</evidence>
<keyword evidence="1 11" id="KW-0813">Transport</keyword>
<comment type="similarity">
    <text evidence="11">Belongs to the KdpC family.</text>
</comment>
<evidence type="ECO:0000256" key="1">
    <source>
        <dbReference type="ARBA" id="ARBA00022448"/>
    </source>
</evidence>
<keyword evidence="8 11" id="KW-1133">Transmembrane helix</keyword>
<evidence type="ECO:0000256" key="7">
    <source>
        <dbReference type="ARBA" id="ARBA00022958"/>
    </source>
</evidence>
<reference evidence="12 13" key="1">
    <citation type="submission" date="2019-09" db="EMBL/GenBank/DDBJ databases">
        <authorList>
            <person name="Chandra G."/>
            <person name="Truman W A."/>
        </authorList>
    </citation>
    <scope>NUCLEOTIDE SEQUENCE [LARGE SCALE GENOMIC DNA]</scope>
    <source>
        <strain evidence="12">PS723</strain>
    </source>
</reference>
<proteinExistence type="inferred from homology"/>
<dbReference type="GO" id="GO:0005524">
    <property type="term" value="F:ATP binding"/>
    <property type="evidence" value="ECO:0007669"/>
    <property type="project" value="UniProtKB-UniRule"/>
</dbReference>
<evidence type="ECO:0000256" key="5">
    <source>
        <dbReference type="ARBA" id="ARBA00022741"/>
    </source>
</evidence>
<dbReference type="InterPro" id="IPR003820">
    <property type="entry name" value="KdpC"/>
</dbReference>
<evidence type="ECO:0000256" key="10">
    <source>
        <dbReference type="ARBA" id="ARBA00023136"/>
    </source>
</evidence>
<dbReference type="PANTHER" id="PTHR30042:SF2">
    <property type="entry name" value="POTASSIUM-TRANSPORTING ATPASE KDPC SUBUNIT"/>
    <property type="match status" value="1"/>
</dbReference>
<dbReference type="HAMAP" id="MF_00276">
    <property type="entry name" value="KdpC"/>
    <property type="match status" value="1"/>
</dbReference>
<dbReference type="OrthoDB" id="9788285at2"/>
<comment type="function">
    <text evidence="11">Part of the high-affinity ATP-driven potassium transport (or Kdp) system, which catalyzes the hydrolysis of ATP coupled with the electrogenic transport of potassium into the cytoplasm. This subunit acts as a catalytic chaperone that increases the ATP-binding affinity of the ATP-hydrolyzing subunit KdpB by the formation of a transient KdpB/KdpC/ATP ternary complex.</text>
</comment>
<keyword evidence="2 11" id="KW-1003">Cell membrane</keyword>
<dbReference type="EMBL" id="CABVHY010000009">
    <property type="protein sequence ID" value="VVN93308.1"/>
    <property type="molecule type" value="Genomic_DNA"/>
</dbReference>
<dbReference type="GO" id="GO:0008556">
    <property type="term" value="F:P-type potassium transmembrane transporter activity"/>
    <property type="evidence" value="ECO:0007669"/>
    <property type="project" value="InterPro"/>
</dbReference>
<name>A0A5E7BMF4_PSEFL</name>
<keyword evidence="6 11" id="KW-0067">ATP-binding</keyword>
<organism evidence="12 13">
    <name type="scientific">Pseudomonas fluorescens</name>
    <dbReference type="NCBI Taxonomy" id="294"/>
    <lineage>
        <taxon>Bacteria</taxon>
        <taxon>Pseudomonadati</taxon>
        <taxon>Pseudomonadota</taxon>
        <taxon>Gammaproteobacteria</taxon>
        <taxon>Pseudomonadales</taxon>
        <taxon>Pseudomonadaceae</taxon>
        <taxon>Pseudomonas</taxon>
    </lineage>
</organism>
<evidence type="ECO:0000313" key="13">
    <source>
        <dbReference type="Proteomes" id="UP000379480"/>
    </source>
</evidence>
<comment type="subunit">
    <text evidence="11">The system is composed of three essential subunits: KdpA, KdpB and KdpC.</text>
</comment>
<sequence length="229" mass="24424">MTTQIQSKSPTQTKPLFRGLLRPVLVSATFFMLLTGLAYPMFTTLVANVLFPFQAQGSLIERGGLLIGSEVIGQHFTRPEYFQGRPSMTMGVDPLDPGKTAAQPYNAGSSGASNLGPTSQKLIDAVAARVSAYRLQNGLGADVQVPVDAVTASASGLDPHISVANAQIQVARVARLRRLPEGDLLKLVQTHTAERTFGLLGEPRVNVLQLNLALDARVSVHQQPIAASE</sequence>
<keyword evidence="4 11" id="KW-0812">Transmembrane</keyword>
<evidence type="ECO:0000256" key="9">
    <source>
        <dbReference type="ARBA" id="ARBA00023065"/>
    </source>
</evidence>
<evidence type="ECO:0000256" key="4">
    <source>
        <dbReference type="ARBA" id="ARBA00022692"/>
    </source>
</evidence>
<keyword evidence="5 11" id="KW-0547">Nucleotide-binding</keyword>
<evidence type="ECO:0000256" key="8">
    <source>
        <dbReference type="ARBA" id="ARBA00022989"/>
    </source>
</evidence>
<evidence type="ECO:0000256" key="6">
    <source>
        <dbReference type="ARBA" id="ARBA00022840"/>
    </source>
</evidence>
<dbReference type="RefSeq" id="WP_150803554.1">
    <property type="nucleotide sequence ID" value="NZ_CABVHY010000009.1"/>
</dbReference>
<dbReference type="NCBIfam" id="TIGR00681">
    <property type="entry name" value="kdpC"/>
    <property type="match status" value="1"/>
</dbReference>
<dbReference type="AlphaFoldDB" id="A0A5E7BMF4"/>
<keyword evidence="9 11" id="KW-0406">Ion transport</keyword>
<dbReference type="Proteomes" id="UP000379480">
    <property type="component" value="Unassembled WGS sequence"/>
</dbReference>
<protein>
    <recommendedName>
        <fullName evidence="11">Potassium-transporting ATPase KdpC subunit</fullName>
    </recommendedName>
    <alternativeName>
        <fullName evidence="11">ATP phosphohydrolase [potassium-transporting] C chain</fullName>
    </alternativeName>
    <alternativeName>
        <fullName evidence="11">Potassium-binding and translocating subunit C</fullName>
    </alternativeName>
    <alternativeName>
        <fullName evidence="11">Potassium-translocating ATPase C chain</fullName>
    </alternativeName>
</protein>
<accession>A0A5E7BMF4</accession>
<dbReference type="NCBIfam" id="NF001454">
    <property type="entry name" value="PRK00315.1"/>
    <property type="match status" value="1"/>
</dbReference>
<dbReference type="GO" id="GO:0005886">
    <property type="term" value="C:plasma membrane"/>
    <property type="evidence" value="ECO:0007669"/>
    <property type="project" value="UniProtKB-SubCell"/>
</dbReference>
<evidence type="ECO:0000256" key="2">
    <source>
        <dbReference type="ARBA" id="ARBA00022475"/>
    </source>
</evidence>
<gene>
    <name evidence="12" type="primary">kdpC_1</name>
    <name evidence="11" type="synonym">kdpC</name>
    <name evidence="12" type="ORF">PS723_02046</name>
</gene>
<keyword evidence="11" id="KW-0997">Cell inner membrane</keyword>
<evidence type="ECO:0000256" key="11">
    <source>
        <dbReference type="HAMAP-Rule" id="MF_00276"/>
    </source>
</evidence>
<evidence type="ECO:0000256" key="3">
    <source>
        <dbReference type="ARBA" id="ARBA00022538"/>
    </source>
</evidence>
<dbReference type="PANTHER" id="PTHR30042">
    <property type="entry name" value="POTASSIUM-TRANSPORTING ATPASE C CHAIN"/>
    <property type="match status" value="1"/>
</dbReference>
<keyword evidence="7 11" id="KW-0630">Potassium</keyword>
<keyword evidence="10 11" id="KW-0472">Membrane</keyword>